<dbReference type="EMBL" id="CP038912">
    <property type="protein sequence ID" value="QGO07853.1"/>
    <property type="molecule type" value="Genomic_DNA"/>
</dbReference>
<keyword evidence="4" id="KW-1185">Reference proteome</keyword>
<protein>
    <recommendedName>
        <fullName evidence="1">Minor tail T domain-containing protein</fullName>
    </recommendedName>
</protein>
<dbReference type="InterPro" id="IPR009350">
    <property type="entry name" value="Phage_tail_T"/>
</dbReference>
<dbReference type="GeneID" id="66742670"/>
<organism evidence="2 4">
    <name type="scientific">Piscirickettsia salmonis</name>
    <dbReference type="NCBI Taxonomy" id="1238"/>
    <lineage>
        <taxon>Bacteria</taxon>
        <taxon>Pseudomonadati</taxon>
        <taxon>Pseudomonadota</taxon>
        <taxon>Gammaproteobacteria</taxon>
        <taxon>Thiotrichales</taxon>
        <taxon>Piscirickettsiaceae</taxon>
        <taxon>Piscirickettsia</taxon>
    </lineage>
</organism>
<dbReference type="RefSeq" id="WP_016211142.1">
    <property type="nucleotide sequence ID" value="NZ_CP012417.1"/>
</dbReference>
<evidence type="ECO:0000313" key="4">
    <source>
        <dbReference type="Proteomes" id="UP000422232"/>
    </source>
</evidence>
<evidence type="ECO:0000313" key="3">
    <source>
        <dbReference type="EMBL" id="QGO07853.1"/>
    </source>
</evidence>
<evidence type="ECO:0000313" key="2">
    <source>
        <dbReference type="EMBL" id="QGO07703.1"/>
    </source>
</evidence>
<dbReference type="EMBL" id="CP038910">
    <property type="protein sequence ID" value="QGO07703.1"/>
    <property type="molecule type" value="Genomic_DNA"/>
</dbReference>
<dbReference type="Proteomes" id="UP000422232">
    <property type="component" value="Plasmid unnamed2"/>
</dbReference>
<sequence length="88" mass="9901">MNQLSQELSLSEFNEWLAYYSLEPFGVEKDDHRTALMVSAVVNGPLQRKDKTLFTPNDFMPNYSAGDEKKTQSATDMAAILSAIAKRQ</sequence>
<keyword evidence="2" id="KW-0614">Plasmid</keyword>
<accession>A0A9Q5VG26</accession>
<reference evidence="2 4" key="1">
    <citation type="submission" date="2019-04" db="EMBL/GenBank/DDBJ databases">
        <title>Complete genome sequencing of Piscirickettsia salmonis strain Psal-009.</title>
        <authorList>
            <person name="Schober I."/>
            <person name="Bunk B."/>
            <person name="Sproer C."/>
            <person name="Carril G.P."/>
            <person name="Riedel T."/>
            <person name="Flores-Herrera P.A."/>
            <person name="Nourdin-Galindo G."/>
            <person name="Marshall S.H."/>
            <person name="Overmann J."/>
        </authorList>
    </citation>
    <scope>NUCLEOTIDE SEQUENCE [LARGE SCALE GENOMIC DNA]</scope>
    <source>
        <strain evidence="2 4">Psal-009</strain>
        <plasmid evidence="2 4">unnamed2</plasmid>
        <plasmid evidence="3 4">unnamed4</plasmid>
    </source>
</reference>
<geneLocation type="plasmid" evidence="2 4">
    <name>unnamed2</name>
</geneLocation>
<dbReference type="Proteomes" id="UP000422232">
    <property type="component" value="Plasmid unnamed4"/>
</dbReference>
<geneLocation type="plasmid" evidence="3 4">
    <name>unnamed4</name>
</geneLocation>
<proteinExistence type="predicted"/>
<feature type="domain" description="Minor tail T" evidence="1">
    <location>
        <begin position="9"/>
        <end position="85"/>
    </location>
</feature>
<name>A0A9Q5VG26_PISSA</name>
<evidence type="ECO:0000259" key="1">
    <source>
        <dbReference type="Pfam" id="PF06223"/>
    </source>
</evidence>
<dbReference type="AlphaFoldDB" id="A0A9Q5VG26"/>
<dbReference type="Pfam" id="PF06223">
    <property type="entry name" value="Phage_tail_T"/>
    <property type="match status" value="1"/>
</dbReference>
<gene>
    <name evidence="2" type="ORF">Psal009_03662</name>
    <name evidence="3" type="ORF">Psal009_03812</name>
</gene>